<proteinExistence type="predicted"/>
<reference evidence="1 2" key="1">
    <citation type="submission" date="2017-03" db="EMBL/GenBank/DDBJ databases">
        <authorList>
            <person name="Afonso C.L."/>
            <person name="Miller P.J."/>
            <person name="Scott M.A."/>
            <person name="Spackman E."/>
            <person name="Goraichik I."/>
            <person name="Dimitrov K.M."/>
            <person name="Suarez D.L."/>
            <person name="Swayne D.E."/>
        </authorList>
    </citation>
    <scope>NUCLEOTIDE SEQUENCE [LARGE SCALE GENOMIC DNA]</scope>
    <source>
        <strain evidence="1 2">CECT 7450</strain>
    </source>
</reference>
<protein>
    <submittedName>
        <fullName evidence="1">Uncharacterized protein</fullName>
    </submittedName>
</protein>
<sequence>MKHLLGGDLFRDGVSFGHGALLAYPTLMLQLRHIGQLFSNLKIFP</sequence>
<dbReference type="Proteomes" id="UP000193061">
    <property type="component" value="Unassembled WGS sequence"/>
</dbReference>
<dbReference type="EMBL" id="FWFX01000020">
    <property type="protein sequence ID" value="SLN72596.1"/>
    <property type="molecule type" value="Genomic_DNA"/>
</dbReference>
<accession>A0A1X7A841</accession>
<organism evidence="1 2">
    <name type="scientific">Roseovarius albus</name>
    <dbReference type="NCBI Taxonomy" id="1247867"/>
    <lineage>
        <taxon>Bacteria</taxon>
        <taxon>Pseudomonadati</taxon>
        <taxon>Pseudomonadota</taxon>
        <taxon>Alphaproteobacteria</taxon>
        <taxon>Rhodobacterales</taxon>
        <taxon>Roseobacteraceae</taxon>
        <taxon>Roseovarius</taxon>
    </lineage>
</organism>
<gene>
    <name evidence="1" type="ORF">ROA7450_04045</name>
</gene>
<dbReference type="AlphaFoldDB" id="A0A1X7A841"/>
<keyword evidence="2" id="KW-1185">Reference proteome</keyword>
<evidence type="ECO:0000313" key="1">
    <source>
        <dbReference type="EMBL" id="SLN72596.1"/>
    </source>
</evidence>
<evidence type="ECO:0000313" key="2">
    <source>
        <dbReference type="Proteomes" id="UP000193061"/>
    </source>
</evidence>
<name>A0A1X7A841_9RHOB</name>